<evidence type="ECO:0000256" key="1">
    <source>
        <dbReference type="SAM" id="Phobius"/>
    </source>
</evidence>
<accession>A0A9X1QRC5</accession>
<feature type="transmembrane region" description="Helical" evidence="1">
    <location>
        <begin position="214"/>
        <end position="231"/>
    </location>
</feature>
<keyword evidence="1" id="KW-0812">Transmembrane</keyword>
<feature type="transmembrane region" description="Helical" evidence="1">
    <location>
        <begin position="268"/>
        <end position="285"/>
    </location>
</feature>
<comment type="caution">
    <text evidence="3">The sequence shown here is derived from an EMBL/GenBank/DDBJ whole genome shotgun (WGS) entry which is preliminary data.</text>
</comment>
<organism evidence="3 4">
    <name type="scientific">Corynebacterium uropygiale</name>
    <dbReference type="NCBI Taxonomy" id="1775911"/>
    <lineage>
        <taxon>Bacteria</taxon>
        <taxon>Bacillati</taxon>
        <taxon>Actinomycetota</taxon>
        <taxon>Actinomycetes</taxon>
        <taxon>Mycobacteriales</taxon>
        <taxon>Corynebacteriaceae</taxon>
        <taxon>Corynebacterium</taxon>
    </lineage>
</organism>
<dbReference type="RefSeq" id="WP_236119474.1">
    <property type="nucleotide sequence ID" value="NZ_JAKGSI010000004.1"/>
</dbReference>
<sequence>MTKPRGWHAPALNPALLSTLASAIVLAVFAAVGGWMRRWIADDGLIVLRTVRNLQAGNGPVFNAGERVEANTSTLWQYLIWIVSEILPMRLEVIVLGLALACTIAAVVVGALGAGHLYRGAATWVFAPVGGIVYLAVPPARDFATSGLEWGLCLLWLAVAWFLLVLWADGRWPIVLPVLAVWAGLSWLVRPELALYGGVIIVVLALAQTSVRRAAGVFAWAIPLPLAYEIFRMGYYGLITPHTAVAKSASDSEWGTGWAYFVDFLHPYGLWIAAVLLIALAVWQARQRRTDAPAPGRWRWASGRTAVAIMIGCALLHILYIIRVGGDFMHGRMLLIPFFALLLPVMVLPILPMGERRLALRAPGVAGLCLVLVWGGVVVVRSTPPCGEPSGVVNEREFWTCNTKRIPGNPPKNADDFLAAAVMQDYMPVLDGAIAHNDAELQPIVLSEDPVVIYSWMPLARRTDVEPSEAEPLTLYPTVLGTPGVKTPLDVAVRDSVGLATPLAARMPRIPGGRVGHDKWLTVPWQVAASDADISRLPDWIDRDQATLAREALKKPEVQELFATYRDPLTVGRFFANIRFALTTGRTLSFSDDPRDYFTPEEVREILGH</sequence>
<protein>
    <recommendedName>
        <fullName evidence="2">Terminal beta-(1-&gt;2)-arabinofuranosyltransferase C-terminal domain-containing protein</fullName>
    </recommendedName>
</protein>
<keyword evidence="4" id="KW-1185">Reference proteome</keyword>
<keyword evidence="1" id="KW-0472">Membrane</keyword>
<feature type="domain" description="Terminal beta-(1-&gt;2)-arabinofuranosyltransferase C-terminal" evidence="2">
    <location>
        <begin position="420"/>
        <end position="598"/>
    </location>
</feature>
<dbReference type="Pfam" id="PF26371">
    <property type="entry name" value="AftB_C"/>
    <property type="match status" value="1"/>
</dbReference>
<dbReference type="Proteomes" id="UP001139336">
    <property type="component" value="Unassembled WGS sequence"/>
</dbReference>
<dbReference type="AlphaFoldDB" id="A0A9X1QRC5"/>
<feature type="transmembrane region" description="Helical" evidence="1">
    <location>
        <begin position="188"/>
        <end position="207"/>
    </location>
</feature>
<feature type="transmembrane region" description="Helical" evidence="1">
    <location>
        <begin position="305"/>
        <end position="322"/>
    </location>
</feature>
<feature type="transmembrane region" description="Helical" evidence="1">
    <location>
        <begin position="149"/>
        <end position="168"/>
    </location>
</feature>
<evidence type="ECO:0000313" key="3">
    <source>
        <dbReference type="EMBL" id="MCF4007336.1"/>
    </source>
</evidence>
<feature type="transmembrane region" description="Helical" evidence="1">
    <location>
        <begin position="358"/>
        <end position="380"/>
    </location>
</feature>
<dbReference type="InterPro" id="IPR058983">
    <property type="entry name" value="AftB_C"/>
</dbReference>
<keyword evidence="1" id="KW-1133">Transmembrane helix</keyword>
<feature type="transmembrane region" description="Helical" evidence="1">
    <location>
        <begin position="334"/>
        <end position="351"/>
    </location>
</feature>
<feature type="transmembrane region" description="Helical" evidence="1">
    <location>
        <begin position="15"/>
        <end position="36"/>
    </location>
</feature>
<reference evidence="3" key="1">
    <citation type="submission" date="2022-01" db="EMBL/GenBank/DDBJ databases">
        <title>Corynebacterium sp. nov isolated from isolated from the feces of the greater white-fronted geese (Anser albifrons) at Poyang Lake, PR China.</title>
        <authorList>
            <person name="Liu Q."/>
        </authorList>
    </citation>
    <scope>NUCLEOTIDE SEQUENCE</scope>
    <source>
        <strain evidence="3">JCM 32435</strain>
    </source>
</reference>
<evidence type="ECO:0000313" key="4">
    <source>
        <dbReference type="Proteomes" id="UP001139336"/>
    </source>
</evidence>
<evidence type="ECO:0000259" key="2">
    <source>
        <dbReference type="Pfam" id="PF26371"/>
    </source>
</evidence>
<name>A0A9X1QRC5_9CORY</name>
<proteinExistence type="predicted"/>
<feature type="transmembrane region" description="Helical" evidence="1">
    <location>
        <begin position="93"/>
        <end position="115"/>
    </location>
</feature>
<gene>
    <name evidence="3" type="ORF">L1O03_09145</name>
</gene>
<dbReference type="EMBL" id="JAKGSI010000004">
    <property type="protein sequence ID" value="MCF4007336.1"/>
    <property type="molecule type" value="Genomic_DNA"/>
</dbReference>
<feature type="transmembrane region" description="Helical" evidence="1">
    <location>
        <begin position="121"/>
        <end position="137"/>
    </location>
</feature>